<evidence type="ECO:0008006" key="4">
    <source>
        <dbReference type="Google" id="ProtNLM"/>
    </source>
</evidence>
<dbReference type="EMBL" id="JACIJJ010000004">
    <property type="protein sequence ID" value="MBB5699215.1"/>
    <property type="molecule type" value="Genomic_DNA"/>
</dbReference>
<comment type="caution">
    <text evidence="2">The sequence shown here is derived from an EMBL/GenBank/DDBJ whole genome shotgun (WGS) entry which is preliminary data.</text>
</comment>
<evidence type="ECO:0000313" key="3">
    <source>
        <dbReference type="Proteomes" id="UP000557739"/>
    </source>
</evidence>
<dbReference type="PANTHER" id="PTHR40115:SF1">
    <property type="entry name" value="INNER MEMBRANE PROTEIN WITH PEPSY TM HELIX"/>
    <property type="match status" value="1"/>
</dbReference>
<feature type="transmembrane region" description="Helical" evidence="1">
    <location>
        <begin position="159"/>
        <end position="185"/>
    </location>
</feature>
<evidence type="ECO:0000313" key="2">
    <source>
        <dbReference type="EMBL" id="MBB5699215.1"/>
    </source>
</evidence>
<evidence type="ECO:0000256" key="1">
    <source>
        <dbReference type="SAM" id="Phobius"/>
    </source>
</evidence>
<keyword evidence="1" id="KW-0812">Transmembrane</keyword>
<accession>A0A7W9ARD8</accession>
<keyword evidence="1" id="KW-0472">Membrane</keyword>
<sequence length="211" mass="23004">MNAETPVRAAPRKNLRSFWMRQFVTWHWISAAISLAAMLLFAVTGITLNHAATISAEPKVTQRSGKLPAPLVRRLTGSGAEPLAPVVADAVENAVGLDARGRPGEWSDDEVYVALPRPGGDAWVSIDRTTGAIEAEVTDRGWIAWANDLHKGRNSGAAWFWFIDVFAVASVVFSVTGLLLLYMHARRRPSTWPIVAAGLVLPLILAVFFIH</sequence>
<organism evidence="2 3">
    <name type="scientific">Sphingomonas yantingensis</name>
    <dbReference type="NCBI Taxonomy" id="1241761"/>
    <lineage>
        <taxon>Bacteria</taxon>
        <taxon>Pseudomonadati</taxon>
        <taxon>Pseudomonadota</taxon>
        <taxon>Alphaproteobacteria</taxon>
        <taxon>Sphingomonadales</taxon>
        <taxon>Sphingomonadaceae</taxon>
        <taxon>Sphingomonas</taxon>
    </lineage>
</organism>
<keyword evidence="3" id="KW-1185">Reference proteome</keyword>
<dbReference type="RefSeq" id="WP_184029035.1">
    <property type="nucleotide sequence ID" value="NZ_JACIJJ010000004.1"/>
</dbReference>
<dbReference type="Pfam" id="PF16357">
    <property type="entry name" value="PepSY_TM_like_2"/>
    <property type="match status" value="1"/>
</dbReference>
<dbReference type="InterPro" id="IPR032307">
    <property type="entry name" value="PepSY_TM-like_2"/>
</dbReference>
<protein>
    <recommendedName>
        <fullName evidence="4">Peptidase</fullName>
    </recommendedName>
</protein>
<feature type="transmembrane region" description="Helical" evidence="1">
    <location>
        <begin position="191"/>
        <end position="210"/>
    </location>
</feature>
<name>A0A7W9ARD8_9SPHN</name>
<keyword evidence="1" id="KW-1133">Transmembrane helix</keyword>
<proteinExistence type="predicted"/>
<reference evidence="2 3" key="1">
    <citation type="submission" date="2020-08" db="EMBL/GenBank/DDBJ databases">
        <title>Genomic Encyclopedia of Type Strains, Phase IV (KMG-IV): sequencing the most valuable type-strain genomes for metagenomic binning, comparative biology and taxonomic classification.</title>
        <authorList>
            <person name="Goeker M."/>
        </authorList>
    </citation>
    <scope>NUCLEOTIDE SEQUENCE [LARGE SCALE GENOMIC DNA]</scope>
    <source>
        <strain evidence="2 3">DSM 27244</strain>
    </source>
</reference>
<dbReference type="AlphaFoldDB" id="A0A7W9ARD8"/>
<gene>
    <name evidence="2" type="ORF">FHR19_002581</name>
</gene>
<dbReference type="PANTHER" id="PTHR40115">
    <property type="entry name" value="INNER MEMBRANE PROTEIN WITH PEPSY TM HELIX"/>
    <property type="match status" value="1"/>
</dbReference>
<dbReference type="Proteomes" id="UP000557739">
    <property type="component" value="Unassembled WGS sequence"/>
</dbReference>
<feature type="transmembrane region" description="Helical" evidence="1">
    <location>
        <begin position="26"/>
        <end position="48"/>
    </location>
</feature>